<dbReference type="RefSeq" id="WP_207275263.1">
    <property type="nucleotide sequence ID" value="NZ_JAFMPK010000039.1"/>
</dbReference>
<dbReference type="PROSITE" id="PS51173">
    <property type="entry name" value="CBM2"/>
    <property type="match status" value="1"/>
</dbReference>
<dbReference type="EMBL" id="JAFMPK010000039">
    <property type="protein sequence ID" value="MBO0609298.1"/>
    <property type="molecule type" value="Genomic_DNA"/>
</dbReference>
<dbReference type="Proteomes" id="UP000664617">
    <property type="component" value="Unassembled WGS sequence"/>
</dbReference>
<dbReference type="InterPro" id="IPR051532">
    <property type="entry name" value="Ester_Hydrolysis_Enzymes"/>
</dbReference>
<accession>A0ABS3IA39</accession>
<comment type="caution">
    <text evidence="5">The sequence shown here is derived from an EMBL/GenBank/DDBJ whole genome shotgun (WGS) entry which is preliminary data.</text>
</comment>
<dbReference type="InterPro" id="IPR036514">
    <property type="entry name" value="SGNH_hydro_sf"/>
</dbReference>
<feature type="compositionally biased region" description="Pro residues" evidence="3">
    <location>
        <begin position="142"/>
        <end position="161"/>
    </location>
</feature>
<dbReference type="InterPro" id="IPR001919">
    <property type="entry name" value="CBD2"/>
</dbReference>
<dbReference type="Pfam" id="PF00553">
    <property type="entry name" value="CBM_2"/>
    <property type="match status" value="1"/>
</dbReference>
<evidence type="ECO:0000256" key="3">
    <source>
        <dbReference type="SAM" id="MobiDB-lite"/>
    </source>
</evidence>
<keyword evidence="2" id="KW-0326">Glycosidase</keyword>
<dbReference type="InterPro" id="IPR013830">
    <property type="entry name" value="SGNH_hydro"/>
</dbReference>
<dbReference type="PANTHER" id="PTHR30383:SF2">
    <property type="entry name" value="CELLULOSE-BINDING PROTEIN"/>
    <property type="match status" value="1"/>
</dbReference>
<dbReference type="InterPro" id="IPR006311">
    <property type="entry name" value="TAT_signal"/>
</dbReference>
<dbReference type="InterPro" id="IPR012291">
    <property type="entry name" value="CBM2_carb-bd_dom_sf"/>
</dbReference>
<dbReference type="InterPro" id="IPR008965">
    <property type="entry name" value="CBM2/CBM3_carb-bd_dom_sf"/>
</dbReference>
<protein>
    <submittedName>
        <fullName evidence="5">Cellulose binding domain-containing protein</fullName>
    </submittedName>
</protein>
<dbReference type="PANTHER" id="PTHR30383">
    <property type="entry name" value="THIOESTERASE 1/PROTEASE 1/LYSOPHOSPHOLIPASE L1"/>
    <property type="match status" value="1"/>
</dbReference>
<name>A0ABS3IA39_9MICO</name>
<keyword evidence="1" id="KW-0378">Hydrolase</keyword>
<dbReference type="CDD" id="cd01833">
    <property type="entry name" value="XynB_like"/>
    <property type="match status" value="1"/>
</dbReference>
<evidence type="ECO:0000256" key="2">
    <source>
        <dbReference type="ARBA" id="ARBA00023295"/>
    </source>
</evidence>
<evidence type="ECO:0000313" key="5">
    <source>
        <dbReference type="EMBL" id="MBO0609298.1"/>
    </source>
</evidence>
<dbReference type="Gene3D" id="2.60.40.290">
    <property type="match status" value="1"/>
</dbReference>
<dbReference type="SMART" id="SM00637">
    <property type="entry name" value="CBD_II"/>
    <property type="match status" value="1"/>
</dbReference>
<evidence type="ECO:0000256" key="1">
    <source>
        <dbReference type="ARBA" id="ARBA00022801"/>
    </source>
</evidence>
<feature type="region of interest" description="Disordered" evidence="3">
    <location>
        <begin position="135"/>
        <end position="162"/>
    </location>
</feature>
<reference evidence="6" key="1">
    <citation type="submission" date="2023-07" db="EMBL/GenBank/DDBJ databases">
        <title>Myceligenerans salitolerans sp. nov., a halotolerant actinomycete isolated from a salt lake in Xinjiang, China.</title>
        <authorList>
            <person name="Guan T."/>
        </authorList>
    </citation>
    <scope>NUCLEOTIDE SEQUENCE [LARGE SCALE GENOMIC DNA]</scope>
    <source>
        <strain evidence="6">XHU 5031</strain>
    </source>
</reference>
<dbReference type="Gene3D" id="3.40.50.1110">
    <property type="entry name" value="SGNH hydrolase"/>
    <property type="match status" value="1"/>
</dbReference>
<sequence length="366" mass="38118">MRPDRTRRTLLIGATVAALGAGALPVLGSVPAAAGNGCQVDYDVVNSWNSGFQADVTITAGEPVDGWELSWEFPAGTGVSTAWNVDWSQSGTSFTGSDVGWNARIEAGESARVFGLVGSGSAGTPTRISVNGVLCDGQTAPSPDPTPTAPPTEDPTAPPDGPVRIMPLGDSITGSPGCWRGGLWQQVTDAGYDVDFVGSQYAGCAPAGADLDHEGHGGALATEVVASGQARAWLEQNTPDVVLMHFGTNDVWSNVPPDRILDAYTSIVTDLRDLNPDATILVAQIIPLEPDASFGCTDCPRRAMDLNAEIPAWAASLSTDRSPIVVVDQWTGFDAATDAYDGVHPNEAGNVKIAARWFEALDDALS</sequence>
<keyword evidence="6" id="KW-1185">Reference proteome</keyword>
<dbReference type="Pfam" id="PF13472">
    <property type="entry name" value="Lipase_GDSL_2"/>
    <property type="match status" value="1"/>
</dbReference>
<dbReference type="PROSITE" id="PS51318">
    <property type="entry name" value="TAT"/>
    <property type="match status" value="1"/>
</dbReference>
<dbReference type="SUPFAM" id="SSF52266">
    <property type="entry name" value="SGNH hydrolase"/>
    <property type="match status" value="1"/>
</dbReference>
<proteinExistence type="predicted"/>
<gene>
    <name evidence="5" type="ORF">J0911_09665</name>
</gene>
<feature type="domain" description="CBM2" evidence="4">
    <location>
        <begin position="31"/>
        <end position="138"/>
    </location>
</feature>
<evidence type="ECO:0000259" key="4">
    <source>
        <dbReference type="PROSITE" id="PS51173"/>
    </source>
</evidence>
<organism evidence="5 6">
    <name type="scientific">Myceligenerans salitolerans</name>
    <dbReference type="NCBI Taxonomy" id="1230528"/>
    <lineage>
        <taxon>Bacteria</taxon>
        <taxon>Bacillati</taxon>
        <taxon>Actinomycetota</taxon>
        <taxon>Actinomycetes</taxon>
        <taxon>Micrococcales</taxon>
        <taxon>Promicromonosporaceae</taxon>
        <taxon>Myceligenerans</taxon>
    </lineage>
</organism>
<dbReference type="SUPFAM" id="SSF49384">
    <property type="entry name" value="Carbohydrate-binding domain"/>
    <property type="match status" value="1"/>
</dbReference>
<evidence type="ECO:0000313" key="6">
    <source>
        <dbReference type="Proteomes" id="UP000664617"/>
    </source>
</evidence>